<accession>A0ACB7X7J8</accession>
<evidence type="ECO:0000313" key="2">
    <source>
        <dbReference type="Proteomes" id="UP000828048"/>
    </source>
</evidence>
<gene>
    <name evidence="1" type="ORF">Vadar_003945</name>
</gene>
<keyword evidence="2" id="KW-1185">Reference proteome</keyword>
<proteinExistence type="predicted"/>
<protein>
    <submittedName>
        <fullName evidence="1">Uncharacterized protein</fullName>
    </submittedName>
</protein>
<dbReference type="EMBL" id="CM037156">
    <property type="protein sequence ID" value="KAH7836653.1"/>
    <property type="molecule type" value="Genomic_DNA"/>
</dbReference>
<organism evidence="1 2">
    <name type="scientific">Vaccinium darrowii</name>
    <dbReference type="NCBI Taxonomy" id="229202"/>
    <lineage>
        <taxon>Eukaryota</taxon>
        <taxon>Viridiplantae</taxon>
        <taxon>Streptophyta</taxon>
        <taxon>Embryophyta</taxon>
        <taxon>Tracheophyta</taxon>
        <taxon>Spermatophyta</taxon>
        <taxon>Magnoliopsida</taxon>
        <taxon>eudicotyledons</taxon>
        <taxon>Gunneridae</taxon>
        <taxon>Pentapetalae</taxon>
        <taxon>asterids</taxon>
        <taxon>Ericales</taxon>
        <taxon>Ericaceae</taxon>
        <taxon>Vaccinioideae</taxon>
        <taxon>Vaccinieae</taxon>
        <taxon>Vaccinium</taxon>
    </lineage>
</organism>
<reference evidence="1 2" key="1">
    <citation type="journal article" date="2021" name="Hortic Res">
        <title>High-quality reference genome and annotation aids understanding of berry development for evergreen blueberry (Vaccinium darrowii).</title>
        <authorList>
            <person name="Yu J."/>
            <person name="Hulse-Kemp A.M."/>
            <person name="Babiker E."/>
            <person name="Staton M."/>
        </authorList>
    </citation>
    <scope>NUCLEOTIDE SEQUENCE [LARGE SCALE GENOMIC DNA]</scope>
    <source>
        <strain evidence="2">cv. NJ 8807/NJ 8810</strain>
        <tissue evidence="1">Young leaf</tissue>
    </source>
</reference>
<sequence length="791" mass="90292">MSDVGFDGQNLEKRLGSCKFRICYSGSYDNREVGIDDSELISWIGEIGAGGEDMGKLWFDSGGIGPNSIEFSGLEQNIDVGIDGPVNQSGEEEKTSVVWWKDPLEFLKFCAFRVSPVWNLSVAAAVIGFVMLGRRLYKMKRKNQSLQLKVTMDDKNKHLFAAMENLPLDIIFNILSRIPVKSLLQSRSVSKPWCRVIDHPFLAAMHASRCTTEEPNTLIKIPHHGQKPLTFHVVNEHRRSLRATENPIATFWDWNHCSPMGSCNGLLCFSRNKEKQCLILSNPLRNVFFVLPKATIYRSDEDLVSCGLGYDTYANSYKIVRIVCSIADPNVSRVEVHKVGTSSWKELIEVPPYPAHGKAVFAHGVLHWLVSPFIEHSVCTNSIVSFNVEEEKFHLTPHPTYQSTNTTLFQLLDLKGNLGMADLCSQEKIDIWVMTDFEGKEWVREYRIEIHAPWGRCNNGHVQVIGLWEKGEILLKTDEGFFIYSAKTGLRCYRSNTRPLMQISGFSYQKFVNFALDETKRRTHLVSSPLKDNFISSIPMDGKTQLQILSFEAPKIRLLRSMCVEGNETMKVLDFAAFPKPEFDLPIFCANFFTTASMNIVVLDLNPLHDVISRRDYKEKYYKSLMPLGLKYAELLPWGGKITSESLRFFSPIVIWTKFCPSEYNYEVLYSAFKDYYKAWLDLMDLAGEEASDDQILHNCEAQHRYLAWRAEKDPGHRVLKKLIGDANAKDLVKNFLFNGVDELGSKTFLDYFPEYQCEDGTVNEKRSIIGKSFDHRPWDAAGEFVGNNFR</sequence>
<comment type="caution">
    <text evidence="1">The sequence shown here is derived from an EMBL/GenBank/DDBJ whole genome shotgun (WGS) entry which is preliminary data.</text>
</comment>
<name>A0ACB7X7J8_9ERIC</name>
<dbReference type="Proteomes" id="UP000828048">
    <property type="component" value="Chromosome 6"/>
</dbReference>
<evidence type="ECO:0000313" key="1">
    <source>
        <dbReference type="EMBL" id="KAH7836653.1"/>
    </source>
</evidence>